<feature type="signal peptide" evidence="2">
    <location>
        <begin position="1"/>
        <end position="34"/>
    </location>
</feature>
<feature type="chain" id="PRO_5021357110" description="PepSY domain-containing protein" evidence="2">
    <location>
        <begin position="35"/>
        <end position="184"/>
    </location>
</feature>
<dbReference type="OrthoDB" id="4955348at2"/>
<feature type="region of interest" description="Disordered" evidence="1">
    <location>
        <begin position="138"/>
        <end position="184"/>
    </location>
</feature>
<dbReference type="AlphaFoldDB" id="A0A4Y3WIG6"/>
<sequence length="184" mass="18012">MNPRTTTRTRIARTAVVVTAGAVLLGGGTAVALAQTGQPAPPSTSEQAEGDESGEATVRGSISVPEQAGEQDEAAEAQALAGLATVTPDQAVAAATAAEPGTAGAPHLGDEDGSLVYEIVVTRADGSAVEVKVDAGNAAVLASEPDDGEDAGGENEAAEGPENGEQQPETDDAGSTTGAPVPTR</sequence>
<accession>A0A4Y3WIG6</accession>
<dbReference type="EMBL" id="BJNG01000006">
    <property type="protein sequence ID" value="GEC18653.1"/>
    <property type="molecule type" value="Genomic_DNA"/>
</dbReference>
<keyword evidence="5" id="KW-1185">Reference proteome</keyword>
<evidence type="ECO:0000313" key="4">
    <source>
        <dbReference type="EMBL" id="GEC18653.1"/>
    </source>
</evidence>
<comment type="caution">
    <text evidence="4">The sequence shown here is derived from an EMBL/GenBank/DDBJ whole genome shotgun (WGS) entry which is preliminary data.</text>
</comment>
<dbReference type="Pfam" id="PF03413">
    <property type="entry name" value="PepSY"/>
    <property type="match status" value="1"/>
</dbReference>
<protein>
    <recommendedName>
        <fullName evidence="3">PepSY domain-containing protein</fullName>
    </recommendedName>
</protein>
<keyword evidence="2" id="KW-0732">Signal</keyword>
<organism evidence="4 5">
    <name type="scientific">Pseudonocardia hydrocarbonoxydans</name>
    <dbReference type="NCBI Taxonomy" id="76726"/>
    <lineage>
        <taxon>Bacteria</taxon>
        <taxon>Bacillati</taxon>
        <taxon>Actinomycetota</taxon>
        <taxon>Actinomycetes</taxon>
        <taxon>Pseudonocardiales</taxon>
        <taxon>Pseudonocardiaceae</taxon>
        <taxon>Pseudonocardia</taxon>
    </lineage>
</organism>
<feature type="region of interest" description="Disordered" evidence="1">
    <location>
        <begin position="34"/>
        <end position="58"/>
    </location>
</feature>
<gene>
    <name evidence="4" type="ORF">PHY01_09360</name>
</gene>
<dbReference type="Proteomes" id="UP000320338">
    <property type="component" value="Unassembled WGS sequence"/>
</dbReference>
<name>A0A4Y3WIG6_9PSEU</name>
<reference evidence="4 5" key="1">
    <citation type="submission" date="2019-06" db="EMBL/GenBank/DDBJ databases">
        <title>Whole genome shotgun sequence of Pseudonocardia hydrocarbonoxydans NBRC 14498.</title>
        <authorList>
            <person name="Hosoyama A."/>
            <person name="Uohara A."/>
            <person name="Ohji S."/>
            <person name="Ichikawa N."/>
        </authorList>
    </citation>
    <scope>NUCLEOTIDE SEQUENCE [LARGE SCALE GENOMIC DNA]</scope>
    <source>
        <strain evidence="4 5">NBRC 14498</strain>
    </source>
</reference>
<evidence type="ECO:0000259" key="3">
    <source>
        <dbReference type="Pfam" id="PF03413"/>
    </source>
</evidence>
<proteinExistence type="predicted"/>
<dbReference type="RefSeq" id="WP_141277253.1">
    <property type="nucleotide sequence ID" value="NZ_BAAARZ010000021.1"/>
</dbReference>
<feature type="compositionally biased region" description="Acidic residues" evidence="1">
    <location>
        <begin position="144"/>
        <end position="159"/>
    </location>
</feature>
<evidence type="ECO:0000256" key="1">
    <source>
        <dbReference type="SAM" id="MobiDB-lite"/>
    </source>
</evidence>
<feature type="domain" description="PepSY" evidence="3">
    <location>
        <begin position="86"/>
        <end position="144"/>
    </location>
</feature>
<dbReference type="Gene3D" id="3.10.450.40">
    <property type="match status" value="1"/>
</dbReference>
<feature type="compositionally biased region" description="Polar residues" evidence="1">
    <location>
        <begin position="35"/>
        <end position="47"/>
    </location>
</feature>
<evidence type="ECO:0000256" key="2">
    <source>
        <dbReference type="SAM" id="SignalP"/>
    </source>
</evidence>
<evidence type="ECO:0000313" key="5">
    <source>
        <dbReference type="Proteomes" id="UP000320338"/>
    </source>
</evidence>
<dbReference type="InterPro" id="IPR025711">
    <property type="entry name" value="PepSY"/>
</dbReference>